<keyword evidence="2" id="KW-1185">Reference proteome</keyword>
<evidence type="ECO:0000313" key="2">
    <source>
        <dbReference type="Proteomes" id="UP000236732"/>
    </source>
</evidence>
<dbReference type="EMBL" id="FNVT01000003">
    <property type="protein sequence ID" value="SEG62222.1"/>
    <property type="molecule type" value="Genomic_DNA"/>
</dbReference>
<evidence type="ECO:0000313" key="1">
    <source>
        <dbReference type="EMBL" id="SEG62222.1"/>
    </source>
</evidence>
<accession>A0A1H6BNK8</accession>
<organism evidence="1 2">
    <name type="scientific">Nonomuraea solani</name>
    <dbReference type="NCBI Taxonomy" id="1144553"/>
    <lineage>
        <taxon>Bacteria</taxon>
        <taxon>Bacillati</taxon>
        <taxon>Actinomycetota</taxon>
        <taxon>Actinomycetes</taxon>
        <taxon>Streptosporangiales</taxon>
        <taxon>Streptosporangiaceae</taxon>
        <taxon>Nonomuraea</taxon>
    </lineage>
</organism>
<proteinExistence type="predicted"/>
<dbReference type="InterPro" id="IPR046072">
    <property type="entry name" value="DUF6031"/>
</dbReference>
<gene>
    <name evidence="1" type="ORF">SAMN05444920_103526</name>
</gene>
<dbReference type="Pfam" id="PF19496">
    <property type="entry name" value="DUF6031"/>
    <property type="match status" value="1"/>
</dbReference>
<dbReference type="AlphaFoldDB" id="A0A1H6BNK8"/>
<dbReference type="RefSeq" id="WP_103956183.1">
    <property type="nucleotide sequence ID" value="NZ_FNVT01000003.1"/>
</dbReference>
<name>A0A1H6BNK8_9ACTN</name>
<reference evidence="1 2" key="1">
    <citation type="submission" date="2016-10" db="EMBL/GenBank/DDBJ databases">
        <authorList>
            <person name="de Groot N.N."/>
        </authorList>
    </citation>
    <scope>NUCLEOTIDE SEQUENCE [LARGE SCALE GENOMIC DNA]</scope>
    <source>
        <strain evidence="1 2">CGMCC 4.7037</strain>
    </source>
</reference>
<protein>
    <submittedName>
        <fullName evidence="1">Uncharacterized protein</fullName>
    </submittedName>
</protein>
<dbReference type="OrthoDB" id="6919222at2"/>
<dbReference type="Proteomes" id="UP000236732">
    <property type="component" value="Unassembled WGS sequence"/>
</dbReference>
<sequence length="178" mass="19411">MNAADIPVFPQVRAGHARPVTAAVGAWIQAAWLMLAEGRSYIEDIEGGTDQPQMQSAVKLRLLEQLVDVDNRLAGRVPVADAHCLALGLEYGLQEVAQASGTDLIEIFALAEEFGGPSSHDEIFVFWERLLEAFPGELPDRLIAQGQRDMLVTLRSWAVLSRAVGLDIGFLAPFMKEA</sequence>